<accession>A0AAN3BCK7</accession>
<organism evidence="1 2">
    <name type="scientific">Listeria monocytogenes</name>
    <dbReference type="NCBI Taxonomy" id="1639"/>
    <lineage>
        <taxon>Bacteria</taxon>
        <taxon>Bacillati</taxon>
        <taxon>Bacillota</taxon>
        <taxon>Bacilli</taxon>
        <taxon>Bacillales</taxon>
        <taxon>Listeriaceae</taxon>
        <taxon>Listeria</taxon>
    </lineage>
</organism>
<protein>
    <submittedName>
        <fullName evidence="1">Uncharacterized protein</fullName>
    </submittedName>
</protein>
<dbReference type="EMBL" id="AAAREG010000022">
    <property type="protein sequence ID" value="EAE2355594.1"/>
    <property type="molecule type" value="Genomic_DNA"/>
</dbReference>
<evidence type="ECO:0000313" key="2">
    <source>
        <dbReference type="Proteomes" id="UP000336166"/>
    </source>
</evidence>
<reference evidence="1 2" key="1">
    <citation type="submission" date="2018-06" db="EMBL/GenBank/DDBJ databases">
        <authorList>
            <consortium name="PulseNet: The National Subtyping Network for Foodborne Disease Surveillance"/>
            <person name="Tarr C.L."/>
            <person name="Trees E."/>
            <person name="Katz L.S."/>
            <person name="Carleton-Romer H.A."/>
            <person name="Stroika S."/>
            <person name="Kucerova Z."/>
            <person name="Roache K.F."/>
            <person name="Sabol A.L."/>
            <person name="Besser J."/>
            <person name="Gerner-Smidt P."/>
        </authorList>
    </citation>
    <scope>NUCLEOTIDE SEQUENCE [LARGE SCALE GENOMIC DNA]</scope>
    <source>
        <strain evidence="1 2">PNUSAL000134</strain>
    </source>
</reference>
<evidence type="ECO:0000313" key="1">
    <source>
        <dbReference type="EMBL" id="EAE2355594.1"/>
    </source>
</evidence>
<name>A0AAN3BCK7_LISMN</name>
<comment type="caution">
    <text evidence="1">The sequence shown here is derived from an EMBL/GenBank/DDBJ whole genome shotgun (WGS) entry which is preliminary data.</text>
</comment>
<proteinExistence type="predicted"/>
<dbReference type="Proteomes" id="UP000336166">
    <property type="component" value="Unassembled WGS sequence"/>
</dbReference>
<gene>
    <name evidence="1" type="ORF">Y261_14750</name>
</gene>
<sequence length="543" mass="64901">MQKIEEYILLRKKKDKLNEFDFTHHSENMGKIIQYVSDYFNNYLTPEDFSNEKLKLQQNLEKSKKMLLQRYPNSHEFIENYYLKNQKRIDSFIGKSYESFMDVNLYYRDEDFLKIAEDVIFKKLLLEKISKDDLSQVVIAVKDYHNYTQSKPRRAEMKELDNNVVKWVMDSYREYGVNIADYAFNLAWKWGDKYVENKYVRKEREMYYINKYDYRYQENPFDIDHEFEKHQDLPFMEGKRDFLEMLVMYFWLFSILEDQSYWPEYEQLCINNRQMPLKTQKRILIPVTVNQISYSEIIDSQVEYLESKNGLIKSKAKDRYILSIINEKQVDNIWTNQSSRKKCLDNLKSTFSEFGLPDFLELRTPIKTPFLTIKELIAIYQEIAIELKEYKKLTIAIKTSSIKTGKEPLIHNMNDIMKLHNAIKEMQLKLKIIIDLVDTSGRNVLKKQMDALINTLAGTPDLFIGFHLNAIDSWGGFHGLYYSSKRSHLYERNPYPPFSEFMTGIATILQDSKPRFFIPQKITKSKDLEILTDQLYRCGCTFK</sequence>
<dbReference type="AlphaFoldDB" id="A0AAN3BCK7"/>